<sequence length="331" mass="35743">MHAPTRPNFSSLQPLQTHQEPITTNLPTPDYSPLSSPQTPLFPPPLKISKRPFRKLSATIPPRRSSLADTASQVSFEYADDALTPRAMSIASMPNPSPPELQLTTTPPPTASTPPRRTSSTSVLKFNCSICKDPLSPLQSYSFPKTAPAISLRIHSLCPGIDSSPTFCATCFEAIRAIHVCWGCGEDIHRREERSPLPPPPWTSKPTTLSVPPSCKACTRELRELAYQERMKKQASTPAARVGHGAESDRSMSRKISLGVRYPPLPRWMEKLPGNKSAGKGTGVAVKWMEKLPGNRKQRSGSGSGSGNGRGVASGGDGYGSVRQRIVVGGL</sequence>
<dbReference type="Proteomes" id="UP001590950">
    <property type="component" value="Unassembled WGS sequence"/>
</dbReference>
<evidence type="ECO:0000256" key="1">
    <source>
        <dbReference type="SAM" id="MobiDB-lite"/>
    </source>
</evidence>
<feature type="region of interest" description="Disordered" evidence="1">
    <location>
        <begin position="89"/>
        <end position="120"/>
    </location>
</feature>
<evidence type="ECO:0000313" key="2">
    <source>
        <dbReference type="EMBL" id="KAL2043192.1"/>
    </source>
</evidence>
<gene>
    <name evidence="2" type="ORF">N7G274_004252</name>
</gene>
<evidence type="ECO:0008006" key="4">
    <source>
        <dbReference type="Google" id="ProtNLM"/>
    </source>
</evidence>
<organism evidence="2 3">
    <name type="scientific">Stereocaulon virgatum</name>
    <dbReference type="NCBI Taxonomy" id="373712"/>
    <lineage>
        <taxon>Eukaryota</taxon>
        <taxon>Fungi</taxon>
        <taxon>Dikarya</taxon>
        <taxon>Ascomycota</taxon>
        <taxon>Pezizomycotina</taxon>
        <taxon>Lecanoromycetes</taxon>
        <taxon>OSLEUM clade</taxon>
        <taxon>Lecanoromycetidae</taxon>
        <taxon>Lecanorales</taxon>
        <taxon>Lecanorineae</taxon>
        <taxon>Stereocaulaceae</taxon>
        <taxon>Stereocaulon</taxon>
    </lineage>
</organism>
<comment type="caution">
    <text evidence="2">The sequence shown here is derived from an EMBL/GenBank/DDBJ whole genome shotgun (WGS) entry which is preliminary data.</text>
</comment>
<reference evidence="2 3" key="1">
    <citation type="submission" date="2024-09" db="EMBL/GenBank/DDBJ databases">
        <title>Rethinking Asexuality: The Enigmatic Case of Functional Sexual Genes in Lepraria (Stereocaulaceae).</title>
        <authorList>
            <person name="Doellman M."/>
            <person name="Sun Y."/>
            <person name="Barcenas-Pena A."/>
            <person name="Lumbsch H.T."/>
            <person name="Grewe F."/>
        </authorList>
    </citation>
    <scope>NUCLEOTIDE SEQUENCE [LARGE SCALE GENOMIC DNA]</scope>
    <source>
        <strain evidence="2 3">Mercado 3170</strain>
    </source>
</reference>
<evidence type="ECO:0000313" key="3">
    <source>
        <dbReference type="Proteomes" id="UP001590950"/>
    </source>
</evidence>
<feature type="region of interest" description="Disordered" evidence="1">
    <location>
        <begin position="293"/>
        <end position="320"/>
    </location>
</feature>
<proteinExistence type="predicted"/>
<keyword evidence="3" id="KW-1185">Reference proteome</keyword>
<dbReference type="EMBL" id="JBEFKJ010000012">
    <property type="protein sequence ID" value="KAL2043192.1"/>
    <property type="molecule type" value="Genomic_DNA"/>
</dbReference>
<feature type="compositionally biased region" description="Polar residues" evidence="1">
    <location>
        <begin position="7"/>
        <end position="39"/>
    </location>
</feature>
<feature type="region of interest" description="Disordered" evidence="1">
    <location>
        <begin position="1"/>
        <end position="50"/>
    </location>
</feature>
<feature type="compositionally biased region" description="Gly residues" evidence="1">
    <location>
        <begin position="302"/>
        <end position="319"/>
    </location>
</feature>
<accession>A0ABR4ABE8</accession>
<name>A0ABR4ABE8_9LECA</name>
<protein>
    <recommendedName>
        <fullName evidence="4">RING-type domain-containing protein</fullName>
    </recommendedName>
</protein>
<feature type="region of interest" description="Disordered" evidence="1">
    <location>
        <begin position="231"/>
        <end position="252"/>
    </location>
</feature>